<accession>A0A137PC46</accession>
<organism evidence="2 3">
    <name type="scientific">Conidiobolus coronatus (strain ATCC 28846 / CBS 209.66 / NRRL 28638)</name>
    <name type="common">Delacroixia coronata</name>
    <dbReference type="NCBI Taxonomy" id="796925"/>
    <lineage>
        <taxon>Eukaryota</taxon>
        <taxon>Fungi</taxon>
        <taxon>Fungi incertae sedis</taxon>
        <taxon>Zoopagomycota</taxon>
        <taxon>Entomophthoromycotina</taxon>
        <taxon>Entomophthoromycetes</taxon>
        <taxon>Entomophthorales</taxon>
        <taxon>Ancylistaceae</taxon>
        <taxon>Conidiobolus</taxon>
    </lineage>
</organism>
<dbReference type="AlphaFoldDB" id="A0A137PC46"/>
<proteinExistence type="predicted"/>
<feature type="compositionally biased region" description="Polar residues" evidence="1">
    <location>
        <begin position="1"/>
        <end position="21"/>
    </location>
</feature>
<feature type="region of interest" description="Disordered" evidence="1">
    <location>
        <begin position="1"/>
        <end position="26"/>
    </location>
</feature>
<protein>
    <submittedName>
        <fullName evidence="2">Uncharacterized protein</fullName>
    </submittedName>
</protein>
<dbReference type="Proteomes" id="UP000070444">
    <property type="component" value="Unassembled WGS sequence"/>
</dbReference>
<evidence type="ECO:0000313" key="2">
    <source>
        <dbReference type="EMBL" id="KXN72566.1"/>
    </source>
</evidence>
<keyword evidence="3" id="KW-1185">Reference proteome</keyword>
<gene>
    <name evidence="2" type="ORF">CONCODRAFT_4665</name>
</gene>
<reference evidence="2 3" key="1">
    <citation type="journal article" date="2015" name="Genome Biol. Evol.">
        <title>Phylogenomic analyses indicate that early fungi evolved digesting cell walls of algal ancestors of land plants.</title>
        <authorList>
            <person name="Chang Y."/>
            <person name="Wang S."/>
            <person name="Sekimoto S."/>
            <person name="Aerts A.L."/>
            <person name="Choi C."/>
            <person name="Clum A."/>
            <person name="LaButti K.M."/>
            <person name="Lindquist E.A."/>
            <person name="Yee Ngan C."/>
            <person name="Ohm R.A."/>
            <person name="Salamov A.A."/>
            <person name="Grigoriev I.V."/>
            <person name="Spatafora J.W."/>
            <person name="Berbee M.L."/>
        </authorList>
    </citation>
    <scope>NUCLEOTIDE SEQUENCE [LARGE SCALE GENOMIC DNA]</scope>
    <source>
        <strain evidence="2 3">NRRL 28638</strain>
    </source>
</reference>
<evidence type="ECO:0000256" key="1">
    <source>
        <dbReference type="SAM" id="MobiDB-lite"/>
    </source>
</evidence>
<sequence length="511" mass="58691">MFKFNNLSQKRAYKSTSSNSHTENEKVIQDKMRKLPKIASQILSTPAINGSNNQSDYDNLKHKTNRFASAEPFSLNRSNTIFQNNPNNITESTNSFTKILIDKIQILNMEIINVEKQNQYFEDEIQKKLAIYKPEEQNNKQSKINVLLRLTGNMHKTTSILAKITSITSLKSSKLYYFGTFVVKQVANSTKSFYLSNESLKLSQSSNYILTKCKFLKIQTAGTLNKIYSLNLIYKEISKGSLKIKLGVSSTKILNDKGPNLYEENLKLISNTIESTYKDQNNAVCYQNPMNKIKENIKNINNRIGQFSDNFINLADLHVNIGTEHTDIVCLINIKIKEFYEFIKDPKSKLSFLKGDKEYNELIRKQEDIKVILDNINQSLQSYKRDLANSMYGIIENNKKYCSRMIKLNVNDKFNLTEMISITKIMGKAMNDSFNQKLKVIIEDYDQHFNQVTQEQIIELSQAKANNEDELSQLEISLIKNVKELKASAEEMTVKKSKKVVNSSNPKRGKA</sequence>
<name>A0A137PC46_CONC2</name>
<dbReference type="EMBL" id="KQ964451">
    <property type="protein sequence ID" value="KXN72566.1"/>
    <property type="molecule type" value="Genomic_DNA"/>
</dbReference>
<evidence type="ECO:0000313" key="3">
    <source>
        <dbReference type="Proteomes" id="UP000070444"/>
    </source>
</evidence>